<evidence type="ECO:0000256" key="2">
    <source>
        <dbReference type="PROSITE-ProRule" id="PRU00192"/>
    </source>
</evidence>
<feature type="region of interest" description="Disordered" evidence="4">
    <location>
        <begin position="231"/>
        <end position="255"/>
    </location>
</feature>
<dbReference type="SUPFAM" id="SSF103657">
    <property type="entry name" value="BAR/IMD domain-like"/>
    <property type="match status" value="1"/>
</dbReference>
<dbReference type="GO" id="GO:0051017">
    <property type="term" value="P:actin filament bundle assembly"/>
    <property type="evidence" value="ECO:0007669"/>
    <property type="project" value="TreeGrafter"/>
</dbReference>
<dbReference type="Proteomes" id="UP001107558">
    <property type="component" value="Chromosome 1"/>
</dbReference>
<dbReference type="InterPro" id="IPR001452">
    <property type="entry name" value="SH3_domain"/>
</dbReference>
<feature type="region of interest" description="Disordered" evidence="4">
    <location>
        <begin position="555"/>
        <end position="582"/>
    </location>
</feature>
<dbReference type="InterPro" id="IPR036028">
    <property type="entry name" value="SH3-like_dom_sf"/>
</dbReference>
<dbReference type="InterPro" id="IPR013606">
    <property type="entry name" value="I-BAR_dom"/>
</dbReference>
<dbReference type="Pfam" id="PF00018">
    <property type="entry name" value="SH3_1"/>
    <property type="match status" value="1"/>
</dbReference>
<dbReference type="SMART" id="SM00326">
    <property type="entry name" value="SH3"/>
    <property type="match status" value="1"/>
</dbReference>
<evidence type="ECO:0000256" key="4">
    <source>
        <dbReference type="SAM" id="MobiDB-lite"/>
    </source>
</evidence>
<dbReference type="GO" id="GO:0051764">
    <property type="term" value="P:actin crosslink formation"/>
    <property type="evidence" value="ECO:0007669"/>
    <property type="project" value="TreeGrafter"/>
</dbReference>
<evidence type="ECO:0000256" key="1">
    <source>
        <dbReference type="ARBA" id="ARBA00022443"/>
    </source>
</evidence>
<dbReference type="GO" id="GO:0007009">
    <property type="term" value="P:plasma membrane organization"/>
    <property type="evidence" value="ECO:0007669"/>
    <property type="project" value="InterPro"/>
</dbReference>
<dbReference type="AlphaFoldDB" id="A0A9J6CJC5"/>
<evidence type="ECO:0000259" key="5">
    <source>
        <dbReference type="PROSITE" id="PS50002"/>
    </source>
</evidence>
<keyword evidence="1 2" id="KW-0728">SH3 domain</keyword>
<feature type="coiled-coil region" evidence="3">
    <location>
        <begin position="131"/>
        <end position="175"/>
    </location>
</feature>
<proteinExistence type="predicted"/>
<dbReference type="PANTHER" id="PTHR14206">
    <property type="entry name" value="BRAIN-SPECIFIC ANGIOGENESIS INHIBITOR 1-ASSOCIATED PROTEIN 2"/>
    <property type="match status" value="1"/>
</dbReference>
<protein>
    <submittedName>
        <fullName evidence="7">Uncharacterized protein</fullName>
    </submittedName>
</protein>
<dbReference type="Pfam" id="PF08397">
    <property type="entry name" value="IMD"/>
    <property type="match status" value="1"/>
</dbReference>
<gene>
    <name evidence="7" type="ORF">PVAND_011396</name>
</gene>
<dbReference type="GO" id="GO:0005654">
    <property type="term" value="C:nucleoplasm"/>
    <property type="evidence" value="ECO:0007669"/>
    <property type="project" value="TreeGrafter"/>
</dbReference>
<feature type="compositionally biased region" description="Low complexity" evidence="4">
    <location>
        <begin position="267"/>
        <end position="284"/>
    </location>
</feature>
<dbReference type="InterPro" id="IPR027267">
    <property type="entry name" value="AH/BAR_dom_sf"/>
</dbReference>
<feature type="region of interest" description="Disordered" evidence="4">
    <location>
        <begin position="426"/>
        <end position="488"/>
    </location>
</feature>
<dbReference type="GO" id="GO:0005829">
    <property type="term" value="C:cytosol"/>
    <property type="evidence" value="ECO:0007669"/>
    <property type="project" value="TreeGrafter"/>
</dbReference>
<accession>A0A9J6CJC5</accession>
<dbReference type="PROSITE" id="PS51338">
    <property type="entry name" value="IMD"/>
    <property type="match status" value="1"/>
</dbReference>
<dbReference type="GO" id="GO:0030838">
    <property type="term" value="P:positive regulation of actin filament polymerization"/>
    <property type="evidence" value="ECO:0007669"/>
    <property type="project" value="TreeGrafter"/>
</dbReference>
<keyword evidence="3" id="KW-0175">Coiled coil</keyword>
<dbReference type="Gene3D" id="2.30.30.40">
    <property type="entry name" value="SH3 Domains"/>
    <property type="match status" value="1"/>
</dbReference>
<evidence type="ECO:0000313" key="7">
    <source>
        <dbReference type="EMBL" id="KAG5682000.1"/>
    </source>
</evidence>
<evidence type="ECO:0000256" key="3">
    <source>
        <dbReference type="SAM" id="Coils"/>
    </source>
</evidence>
<sequence>MDEEKNVKAIDAIYKNILERFNPESKKMLMNAKTYLKALQNSSQASKLFSESLTKLAENAQSAPGAKDIGSALAKIIDVFKSIEEQHQQILKVIYVDFICPLETNLAKDVKVIQAEQKKFSHQLKMRTDSFDKATAAVKKHRKKKNNAERELKCIQMLEEEKKNLDNFMQRESNNALLQERRRYGFILERYTESIAKHYLHFFNNSFESINSNIQRWNEIAATREMITTSPMSAEGTLSRKNNGETLTIKKDNENFNSRRNLERVSLSLSDESESNLSINNNNKNDSENSRPPHYSMDKIASNPNNRIVVAVYGYTATQENQLSFAEGDKICLIGDNISGWRFGENVKTKTFGWFPSSYVNGNHPKTNGNTKENDIMNEGTFGNTLGSRYSISKQRNFQNPPAVRAPSPPASQNNEMNAKQSLRGIYSSNDSGFDNEVPPIAPEIDYSDDDDNDDDDNEHMPQKVPIRKPNDGFLSSGQSNSHGDLTENISTMKRNKGFWRFSRSEDLLEGMGLWKHRDLLPIENIDDSTLKKSSVNYKKPVEKNTINSEIIHQRMSKEKPHEEGFDDIYDETPKRRNHTGPVIMNENSFYKELQDTNFYDDDDDDVLVRTVKRKEILKQYHSSETDTELSINSDPYDCVLQKTNNNTLLPRTKLLKARNESYDHGLESSSNKTKAKSFQSWHH</sequence>
<dbReference type="EMBL" id="JADBJN010000001">
    <property type="protein sequence ID" value="KAG5682000.1"/>
    <property type="molecule type" value="Genomic_DNA"/>
</dbReference>
<reference evidence="7" key="1">
    <citation type="submission" date="2021-03" db="EMBL/GenBank/DDBJ databases">
        <title>Chromosome level genome of the anhydrobiotic midge Polypedilum vanderplanki.</title>
        <authorList>
            <person name="Yoshida Y."/>
            <person name="Kikawada T."/>
            <person name="Gusev O."/>
        </authorList>
    </citation>
    <scope>NUCLEOTIDE SEQUENCE</scope>
    <source>
        <strain evidence="7">NIAS01</strain>
        <tissue evidence="7">Whole body or cell culture</tissue>
    </source>
</reference>
<comment type="caution">
    <text evidence="7">The sequence shown here is derived from an EMBL/GenBank/DDBJ whole genome shotgun (WGS) entry which is preliminary data.</text>
</comment>
<dbReference type="Gene3D" id="1.20.1270.60">
    <property type="entry name" value="Arfaptin homology (AH) domain/BAR domain"/>
    <property type="match status" value="1"/>
</dbReference>
<evidence type="ECO:0000313" key="8">
    <source>
        <dbReference type="Proteomes" id="UP001107558"/>
    </source>
</evidence>
<feature type="compositionally biased region" description="Polar residues" evidence="4">
    <location>
        <begin position="474"/>
        <end position="488"/>
    </location>
</feature>
<keyword evidence="8" id="KW-1185">Reference proteome</keyword>
<feature type="compositionally biased region" description="Acidic residues" evidence="4">
    <location>
        <begin position="446"/>
        <end position="458"/>
    </location>
</feature>
<organism evidence="7 8">
    <name type="scientific">Polypedilum vanderplanki</name>
    <name type="common">Sleeping chironomid midge</name>
    <dbReference type="NCBI Taxonomy" id="319348"/>
    <lineage>
        <taxon>Eukaryota</taxon>
        <taxon>Metazoa</taxon>
        <taxon>Ecdysozoa</taxon>
        <taxon>Arthropoda</taxon>
        <taxon>Hexapoda</taxon>
        <taxon>Insecta</taxon>
        <taxon>Pterygota</taxon>
        <taxon>Neoptera</taxon>
        <taxon>Endopterygota</taxon>
        <taxon>Diptera</taxon>
        <taxon>Nematocera</taxon>
        <taxon>Chironomoidea</taxon>
        <taxon>Chironomidae</taxon>
        <taxon>Chironominae</taxon>
        <taxon>Polypedilum</taxon>
        <taxon>Polypedilum</taxon>
    </lineage>
</organism>
<feature type="region of interest" description="Disordered" evidence="4">
    <location>
        <begin position="663"/>
        <end position="684"/>
    </location>
</feature>
<dbReference type="PROSITE" id="PS50002">
    <property type="entry name" value="SH3"/>
    <property type="match status" value="1"/>
</dbReference>
<dbReference type="OrthoDB" id="3800937at2759"/>
<feature type="domain" description="SH3" evidence="5">
    <location>
        <begin position="304"/>
        <end position="365"/>
    </location>
</feature>
<name>A0A9J6CJC5_POLVA</name>
<dbReference type="SUPFAM" id="SSF50044">
    <property type="entry name" value="SH3-domain"/>
    <property type="match status" value="1"/>
</dbReference>
<feature type="compositionally biased region" description="Polar residues" evidence="4">
    <location>
        <begin position="668"/>
        <end position="684"/>
    </location>
</feature>
<feature type="compositionally biased region" description="Basic and acidic residues" evidence="4">
    <location>
        <begin position="555"/>
        <end position="564"/>
    </location>
</feature>
<feature type="region of interest" description="Disordered" evidence="4">
    <location>
        <begin position="267"/>
        <end position="301"/>
    </location>
</feature>
<dbReference type="InterPro" id="IPR027681">
    <property type="entry name" value="IRSp53/IRTKS/Pinkbar"/>
</dbReference>
<feature type="domain" description="IMD" evidence="6">
    <location>
        <begin position="1"/>
        <end position="190"/>
    </location>
</feature>
<evidence type="ECO:0000259" key="6">
    <source>
        <dbReference type="PROSITE" id="PS51338"/>
    </source>
</evidence>
<dbReference type="PANTHER" id="PTHR14206:SF7">
    <property type="entry name" value="INSULIN RECEPTOR SUBSTRATE 53 KDA, ISOFORM A"/>
    <property type="match status" value="1"/>
</dbReference>